<name>A0A2P8C7E9_9BACT</name>
<evidence type="ECO:0000259" key="4">
    <source>
        <dbReference type="Pfam" id="PF00326"/>
    </source>
</evidence>
<evidence type="ECO:0000313" key="9">
    <source>
        <dbReference type="Proteomes" id="UP000396862"/>
    </source>
</evidence>
<keyword evidence="7" id="KW-0031">Aminopeptidase</keyword>
<dbReference type="GO" id="GO:0006508">
    <property type="term" value="P:proteolysis"/>
    <property type="evidence" value="ECO:0007669"/>
    <property type="project" value="UniProtKB-KW"/>
</dbReference>
<dbReference type="Proteomes" id="UP000396862">
    <property type="component" value="Unassembled WGS sequence"/>
</dbReference>
<comment type="caution">
    <text evidence="7">The sequence shown here is derived from an EMBL/GenBank/DDBJ whole genome shotgun (WGS) entry which is preliminary data.</text>
</comment>
<feature type="domain" description="Peptidase S9 prolyl oligopeptidase catalytic" evidence="4">
    <location>
        <begin position="424"/>
        <end position="632"/>
    </location>
</feature>
<reference evidence="6 9" key="2">
    <citation type="submission" date="2019-10" db="EMBL/GenBank/DDBJ databases">
        <title>Prolixibacter strains distinguished by the presence of nitrate reductase genes were adept at nitrate-dependent anaerobic corrosion of metallic iron and carbon steel.</title>
        <authorList>
            <person name="Iino T."/>
            <person name="Shono N."/>
            <person name="Ito K."/>
            <person name="Nakamura R."/>
            <person name="Sueoka K."/>
            <person name="Harayama S."/>
            <person name="Ohkuma M."/>
        </authorList>
    </citation>
    <scope>NUCLEOTIDE SEQUENCE [LARGE SCALE GENOMIC DNA]</scope>
    <source>
        <strain evidence="6 9">MIC1-1</strain>
    </source>
</reference>
<dbReference type="Pfam" id="PF00326">
    <property type="entry name" value="Peptidase_S9"/>
    <property type="match status" value="1"/>
</dbReference>
<dbReference type="RefSeq" id="WP_106543490.1">
    <property type="nucleotide sequence ID" value="NZ_BLAU01000001.1"/>
</dbReference>
<dbReference type="PANTHER" id="PTHR42776">
    <property type="entry name" value="SERINE PEPTIDASE S9 FAMILY MEMBER"/>
    <property type="match status" value="1"/>
</dbReference>
<protein>
    <submittedName>
        <fullName evidence="7">Dipeptidyl aminopeptidase/acylaminoacyl peptidase</fullName>
    </submittedName>
    <submittedName>
        <fullName evidence="6">Peptidase S9</fullName>
    </submittedName>
</protein>
<dbReference type="Proteomes" id="UP000240621">
    <property type="component" value="Unassembled WGS sequence"/>
</dbReference>
<dbReference type="Gene3D" id="3.40.50.1820">
    <property type="entry name" value="alpha/beta hydrolase"/>
    <property type="match status" value="1"/>
</dbReference>
<dbReference type="Pfam" id="PF02897">
    <property type="entry name" value="Peptidase_S9_N"/>
    <property type="match status" value="1"/>
</dbReference>
<dbReference type="InterPro" id="IPR011042">
    <property type="entry name" value="6-blade_b-propeller_TolB-like"/>
</dbReference>
<dbReference type="InterPro" id="IPR023302">
    <property type="entry name" value="Pept_S9A_N"/>
</dbReference>
<dbReference type="GO" id="GO:0004177">
    <property type="term" value="F:aminopeptidase activity"/>
    <property type="evidence" value="ECO:0007669"/>
    <property type="project" value="UniProtKB-KW"/>
</dbReference>
<accession>A0A2P8C7E9</accession>
<sequence>MKKTAFHAFILLLAVAMFSCKQKPAEPQRTVKQYSIDQFYKNKNIFGGQFNSDESKLLICSNESGIYNLYEINLDDGTKKQITDSKVESIFPVDYVPGTEQIIYSADKGGNEISHLYLLSPDSSVVDLTPGEKEKASFAGWNKDKTAMYYLSNKRDPRFFDLYKMKIGEWKPEMLYQNNDGLEINGISWDEKYLALAQNITTSETKLFLVDLKTGQRTEISQPDFPGIYTASGFSKDGNSFFYRTDADSEFMYLVKYNIADGSREPIYQTNWDVAFSYNSENEKYRVIGINEDARNKIIVLDNATGQEVAFPDIPDGNILSVAISDNEDKMRLSVGTSKAPTNIYVYNFGTEELKKLTNSLNPDINPDDLVAAKVVRFNSFDSLKIPAIFYKPINASADNKVPALVWVHGGPGGQSRTGYFALIQYLVNHNYAILAVNNRGSSGYGKTFYKMDDQNHGDKDLMDCIYGKNYLQTLDYIDPDKIGIIGGSYGGYMTMAAMTFHPDEFKVGVDLFGVTNWLRTLKSIPPYWESFRKALYAEMGDPFTADSVRLYNISPLFHADQIKNPVMVLQGKNDPRVLQVESDEIVNAMKQNNVPVEYVVFPDEGHGFRKKENEINGYGKILTFLDTYLKGSGENNTEMKQ</sequence>
<dbReference type="PANTHER" id="PTHR42776:SF27">
    <property type="entry name" value="DIPEPTIDYL PEPTIDASE FAMILY MEMBER 6"/>
    <property type="match status" value="1"/>
</dbReference>
<gene>
    <name evidence="7" type="ORF">CLV93_11220</name>
    <name evidence="6" type="ORF">JCM18694_25350</name>
</gene>
<dbReference type="GO" id="GO:0004252">
    <property type="term" value="F:serine-type endopeptidase activity"/>
    <property type="evidence" value="ECO:0007669"/>
    <property type="project" value="InterPro"/>
</dbReference>
<keyword evidence="3" id="KW-0720">Serine protease</keyword>
<dbReference type="SUPFAM" id="SSF53474">
    <property type="entry name" value="alpha/beta-Hydrolases"/>
    <property type="match status" value="1"/>
</dbReference>
<keyword evidence="2" id="KW-0378">Hydrolase</keyword>
<dbReference type="Gene3D" id="2.120.10.30">
    <property type="entry name" value="TolB, C-terminal domain"/>
    <property type="match status" value="1"/>
</dbReference>
<reference evidence="7 8" key="1">
    <citation type="submission" date="2018-03" db="EMBL/GenBank/DDBJ databases">
        <title>Genomic Encyclopedia of Archaeal and Bacterial Type Strains, Phase II (KMG-II): from individual species to whole genera.</title>
        <authorList>
            <person name="Goeker M."/>
        </authorList>
    </citation>
    <scope>NUCLEOTIDE SEQUENCE [LARGE SCALE GENOMIC DNA]</scope>
    <source>
        <strain evidence="7 8">DSM 27267</strain>
    </source>
</reference>
<evidence type="ECO:0000259" key="5">
    <source>
        <dbReference type="Pfam" id="PF02897"/>
    </source>
</evidence>
<proteinExistence type="predicted"/>
<keyword evidence="9" id="KW-1185">Reference proteome</keyword>
<keyword evidence="1" id="KW-0645">Protease</keyword>
<dbReference type="InterPro" id="IPR001375">
    <property type="entry name" value="Peptidase_S9_cat"/>
</dbReference>
<feature type="domain" description="Peptidase S9A N-terminal" evidence="5">
    <location>
        <begin position="100"/>
        <end position="358"/>
    </location>
</feature>
<evidence type="ECO:0000313" key="6">
    <source>
        <dbReference type="EMBL" id="GET22289.1"/>
    </source>
</evidence>
<dbReference type="SUPFAM" id="SSF69322">
    <property type="entry name" value="Tricorn protease domain 2"/>
    <property type="match status" value="1"/>
</dbReference>
<evidence type="ECO:0000256" key="2">
    <source>
        <dbReference type="ARBA" id="ARBA00022801"/>
    </source>
</evidence>
<evidence type="ECO:0000313" key="7">
    <source>
        <dbReference type="EMBL" id="PSK80885.1"/>
    </source>
</evidence>
<dbReference type="EMBL" id="BLAU01000001">
    <property type="protein sequence ID" value="GET22289.1"/>
    <property type="molecule type" value="Genomic_DNA"/>
</dbReference>
<dbReference type="EMBL" id="PYGC01000012">
    <property type="protein sequence ID" value="PSK80885.1"/>
    <property type="molecule type" value="Genomic_DNA"/>
</dbReference>
<evidence type="ECO:0000256" key="3">
    <source>
        <dbReference type="ARBA" id="ARBA00022825"/>
    </source>
</evidence>
<dbReference type="OrthoDB" id="9801421at2"/>
<organism evidence="7 8">
    <name type="scientific">Prolixibacter denitrificans</name>
    <dbReference type="NCBI Taxonomy" id="1541063"/>
    <lineage>
        <taxon>Bacteria</taxon>
        <taxon>Pseudomonadati</taxon>
        <taxon>Bacteroidota</taxon>
        <taxon>Bacteroidia</taxon>
        <taxon>Marinilabiliales</taxon>
        <taxon>Prolixibacteraceae</taxon>
        <taxon>Prolixibacter</taxon>
    </lineage>
</organism>
<dbReference type="InterPro" id="IPR002470">
    <property type="entry name" value="Peptidase_S9A"/>
</dbReference>
<dbReference type="PRINTS" id="PR00862">
    <property type="entry name" value="PROLIGOPTASE"/>
</dbReference>
<dbReference type="PROSITE" id="PS51257">
    <property type="entry name" value="PROKAR_LIPOPROTEIN"/>
    <property type="match status" value="1"/>
</dbReference>
<evidence type="ECO:0000256" key="1">
    <source>
        <dbReference type="ARBA" id="ARBA00022670"/>
    </source>
</evidence>
<dbReference type="InterPro" id="IPR029058">
    <property type="entry name" value="AB_hydrolase_fold"/>
</dbReference>
<evidence type="ECO:0000313" key="8">
    <source>
        <dbReference type="Proteomes" id="UP000240621"/>
    </source>
</evidence>
<dbReference type="AlphaFoldDB" id="A0A2P8C7E9"/>